<proteinExistence type="predicted"/>
<dbReference type="OrthoDB" id="9128627at2"/>
<organism evidence="2 3">
    <name type="scientific">Modicisalibacter xianhensis</name>
    <dbReference type="NCBI Taxonomy" id="442341"/>
    <lineage>
        <taxon>Bacteria</taxon>
        <taxon>Pseudomonadati</taxon>
        <taxon>Pseudomonadota</taxon>
        <taxon>Gammaproteobacteria</taxon>
        <taxon>Oceanospirillales</taxon>
        <taxon>Halomonadaceae</taxon>
        <taxon>Modicisalibacter</taxon>
    </lineage>
</organism>
<dbReference type="Pfam" id="PF14348">
    <property type="entry name" value="DtrJ-like"/>
    <property type="match status" value="1"/>
</dbReference>
<dbReference type="EMBL" id="SOEC01000015">
    <property type="protein sequence ID" value="TDX26811.1"/>
    <property type="molecule type" value="Genomic_DNA"/>
</dbReference>
<keyword evidence="1" id="KW-1133">Transmembrane helix</keyword>
<reference evidence="2 3" key="1">
    <citation type="submission" date="2019-03" db="EMBL/GenBank/DDBJ databases">
        <title>Freshwater and sediment microbial communities from various areas in North America, analyzing microbe dynamics in response to fracking.</title>
        <authorList>
            <person name="Lamendella R."/>
        </authorList>
    </citation>
    <scope>NUCLEOTIDE SEQUENCE [LARGE SCALE GENOMIC DNA]</scope>
    <source>
        <strain evidence="2 3">6_TX</strain>
    </source>
</reference>
<dbReference type="RefSeq" id="WP_134019383.1">
    <property type="nucleotide sequence ID" value="NZ_SOEC01000015.1"/>
</dbReference>
<feature type="transmembrane region" description="Helical" evidence="1">
    <location>
        <begin position="7"/>
        <end position="27"/>
    </location>
</feature>
<keyword evidence="1" id="KW-0472">Membrane</keyword>
<keyword evidence="1" id="KW-0812">Transmembrane</keyword>
<dbReference type="AlphaFoldDB" id="A0A4R8FW59"/>
<evidence type="ECO:0000256" key="1">
    <source>
        <dbReference type="SAM" id="Phobius"/>
    </source>
</evidence>
<dbReference type="InterPro" id="IPR022266">
    <property type="entry name" value="DtrJ-like"/>
</dbReference>
<evidence type="ECO:0000313" key="3">
    <source>
        <dbReference type="Proteomes" id="UP000294489"/>
    </source>
</evidence>
<comment type="caution">
    <text evidence="2">The sequence shown here is derived from an EMBL/GenBank/DDBJ whole genome shotgun (WGS) entry which is preliminary data.</text>
</comment>
<dbReference type="Proteomes" id="UP000294489">
    <property type="component" value="Unassembled WGS sequence"/>
</dbReference>
<gene>
    <name evidence="2" type="ORF">DFO67_11576</name>
</gene>
<feature type="transmembrane region" description="Helical" evidence="1">
    <location>
        <begin position="160"/>
        <end position="180"/>
    </location>
</feature>
<accession>A0A4R8FW59</accession>
<feature type="transmembrane region" description="Helical" evidence="1">
    <location>
        <begin position="186"/>
        <end position="205"/>
    </location>
</feature>
<evidence type="ECO:0000313" key="2">
    <source>
        <dbReference type="EMBL" id="TDX26811.1"/>
    </source>
</evidence>
<sequence length="209" mass="23918">MKKPFWLVAWLLAAEMFLILVFVPGQWTERVIHKESAMIERTLGMSTVSWINEHALNWYTKTMIDSGVYYNLHKVMIPSQEERARSRGMENLGAQIFPWVEDRLAAMMHVVYQVYARTALLAVWAPYMLILLLPAVWDGAMNWKIKRTNFDYASPVVHRYGARGVMLTAQVLLVAFFAPIALNPIVIPFAMMVACVMVGLTVGNLQKRI</sequence>
<feature type="transmembrane region" description="Helical" evidence="1">
    <location>
        <begin position="114"/>
        <end position="139"/>
    </location>
</feature>
<name>A0A4R8FW59_9GAMM</name>
<protein>
    <submittedName>
        <fullName evidence="2">Uncharacterized protein DUF4400</fullName>
    </submittedName>
</protein>